<dbReference type="InterPro" id="IPR011990">
    <property type="entry name" value="TPR-like_helical_dom_sf"/>
</dbReference>
<keyword evidence="2" id="KW-0812">Transmembrane</keyword>
<dbReference type="PANTHER" id="PTHR44366">
    <property type="entry name" value="UDP-N-ACETYLGLUCOSAMINE--PEPTIDE N-ACETYLGLUCOSAMINYLTRANSFERASE 110 KDA SUBUNIT"/>
    <property type="match status" value="1"/>
</dbReference>
<evidence type="ECO:0000313" key="4">
    <source>
        <dbReference type="Proteomes" id="UP000037175"/>
    </source>
</evidence>
<dbReference type="SUPFAM" id="SSF48452">
    <property type="entry name" value="TPR-like"/>
    <property type="match status" value="1"/>
</dbReference>
<keyword evidence="1" id="KW-0802">TPR repeat</keyword>
<dbReference type="Pfam" id="PF13432">
    <property type="entry name" value="TPR_16"/>
    <property type="match status" value="1"/>
</dbReference>
<keyword evidence="4" id="KW-1185">Reference proteome</keyword>
<dbReference type="Pfam" id="PF14559">
    <property type="entry name" value="TPR_19"/>
    <property type="match status" value="1"/>
</dbReference>
<protein>
    <submittedName>
        <fullName evidence="3">Uncharacterized protein</fullName>
    </submittedName>
</protein>
<dbReference type="EMBL" id="LGTE01000001">
    <property type="protein sequence ID" value="KNZ71003.1"/>
    <property type="molecule type" value="Genomic_DNA"/>
</dbReference>
<sequence>MEQTNSEVSLRTAVIILIAVITALAVIGLYVGNKFFWKPVDARTVAEKRFDSIETAYKNNPKDKQAALAYAIALYTQGKNGAAEKLFAELARKNPGDNAILVNYASFKKDTGDRKKAAELFEKVLKKSPYFVPANVQYAVLLREQGKYEEALTKIDNALRIEPAAADILLEKAKIYIAMKDGQKAKEYLQRALKFVPNYEEAQKLMKQLEQEGK</sequence>
<dbReference type="GO" id="GO:0006493">
    <property type="term" value="P:protein O-linked glycosylation"/>
    <property type="evidence" value="ECO:0007669"/>
    <property type="project" value="InterPro"/>
</dbReference>
<feature type="repeat" description="TPR" evidence="1">
    <location>
        <begin position="166"/>
        <end position="199"/>
    </location>
</feature>
<dbReference type="RefSeq" id="WP_052216393.1">
    <property type="nucleotide sequence ID" value="NZ_LGTE01000001.1"/>
</dbReference>
<organism evidence="3 4">
    <name type="scientific">Thermincola ferriacetica</name>
    <dbReference type="NCBI Taxonomy" id="281456"/>
    <lineage>
        <taxon>Bacteria</taxon>
        <taxon>Bacillati</taxon>
        <taxon>Bacillota</taxon>
        <taxon>Clostridia</taxon>
        <taxon>Eubacteriales</taxon>
        <taxon>Thermincolaceae</taxon>
        <taxon>Thermincola</taxon>
    </lineage>
</organism>
<dbReference type="InterPro" id="IPR037919">
    <property type="entry name" value="OGT"/>
</dbReference>
<keyword evidence="2" id="KW-0472">Membrane</keyword>
<proteinExistence type="predicted"/>
<evidence type="ECO:0000256" key="2">
    <source>
        <dbReference type="SAM" id="Phobius"/>
    </source>
</evidence>
<name>A0A0L6W6K9_9FIRM</name>
<dbReference type="PANTHER" id="PTHR44366:SF1">
    <property type="entry name" value="UDP-N-ACETYLGLUCOSAMINE--PEPTIDE N-ACETYLGLUCOSAMINYLTRANSFERASE 110 KDA SUBUNIT"/>
    <property type="match status" value="1"/>
</dbReference>
<dbReference type="Proteomes" id="UP000037175">
    <property type="component" value="Unassembled WGS sequence"/>
</dbReference>
<reference evidence="4" key="1">
    <citation type="submission" date="2015-07" db="EMBL/GenBank/DDBJ databases">
        <title>Complete Genome of Thermincola ferriacetica strain Z-0001T.</title>
        <authorList>
            <person name="Lusk B."/>
            <person name="Badalamenti J.P."/>
            <person name="Parameswaran P."/>
            <person name="Bond D.R."/>
            <person name="Torres C.I."/>
        </authorList>
    </citation>
    <scope>NUCLEOTIDE SEQUENCE [LARGE SCALE GENOMIC DNA]</scope>
    <source>
        <strain evidence="4">Z-0001</strain>
    </source>
</reference>
<dbReference type="AlphaFoldDB" id="A0A0L6W6K9"/>
<feature type="repeat" description="TPR" evidence="1">
    <location>
        <begin position="132"/>
        <end position="165"/>
    </location>
</feature>
<dbReference type="SMART" id="SM00028">
    <property type="entry name" value="TPR"/>
    <property type="match status" value="3"/>
</dbReference>
<gene>
    <name evidence="3" type="ORF">Tfer_0073</name>
</gene>
<dbReference type="PROSITE" id="PS50005">
    <property type="entry name" value="TPR"/>
    <property type="match status" value="2"/>
</dbReference>
<evidence type="ECO:0000256" key="1">
    <source>
        <dbReference type="PROSITE-ProRule" id="PRU00339"/>
    </source>
</evidence>
<dbReference type="Gene3D" id="1.25.40.10">
    <property type="entry name" value="Tetratricopeptide repeat domain"/>
    <property type="match status" value="2"/>
</dbReference>
<accession>A0A0L6W6K9</accession>
<feature type="transmembrane region" description="Helical" evidence="2">
    <location>
        <begin position="12"/>
        <end position="31"/>
    </location>
</feature>
<dbReference type="InterPro" id="IPR019734">
    <property type="entry name" value="TPR_rpt"/>
</dbReference>
<dbReference type="GO" id="GO:0097363">
    <property type="term" value="F:protein O-acetylglucosaminyltransferase activity"/>
    <property type="evidence" value="ECO:0007669"/>
    <property type="project" value="TreeGrafter"/>
</dbReference>
<keyword evidence="2" id="KW-1133">Transmembrane helix</keyword>
<comment type="caution">
    <text evidence="3">The sequence shown here is derived from an EMBL/GenBank/DDBJ whole genome shotgun (WGS) entry which is preliminary data.</text>
</comment>
<dbReference type="Pfam" id="PF13181">
    <property type="entry name" value="TPR_8"/>
    <property type="match status" value="1"/>
</dbReference>
<evidence type="ECO:0000313" key="3">
    <source>
        <dbReference type="EMBL" id="KNZ71003.1"/>
    </source>
</evidence>